<feature type="compositionally biased region" description="Pro residues" evidence="2">
    <location>
        <begin position="21"/>
        <end position="35"/>
    </location>
</feature>
<feature type="compositionally biased region" description="Basic and acidic residues" evidence="2">
    <location>
        <begin position="7"/>
        <end position="16"/>
    </location>
</feature>
<dbReference type="InterPro" id="IPR050922">
    <property type="entry name" value="LytR/CpsA/Psr_CW_biosynth"/>
</dbReference>
<accession>A0A511D5T2</accession>
<proteinExistence type="inferred from homology"/>
<evidence type="ECO:0000259" key="4">
    <source>
        <dbReference type="Pfam" id="PF03816"/>
    </source>
</evidence>
<dbReference type="PANTHER" id="PTHR33392">
    <property type="entry name" value="POLYISOPRENYL-TEICHOIC ACID--PEPTIDOGLYCAN TEICHOIC ACID TRANSFERASE TAGU"/>
    <property type="match status" value="1"/>
</dbReference>
<feature type="transmembrane region" description="Helical" evidence="3">
    <location>
        <begin position="295"/>
        <end position="320"/>
    </location>
</feature>
<dbReference type="PANTHER" id="PTHR33392:SF6">
    <property type="entry name" value="POLYISOPRENYL-TEICHOIC ACID--PEPTIDOGLYCAN TEICHOIC ACID TRANSFERASE TAGU"/>
    <property type="match status" value="1"/>
</dbReference>
<name>A0A511D5T2_9PSEU</name>
<feature type="transmembrane region" description="Helical" evidence="3">
    <location>
        <begin position="261"/>
        <end position="283"/>
    </location>
</feature>
<protein>
    <recommendedName>
        <fullName evidence="4">Cell envelope-related transcriptional attenuator domain-containing protein</fullName>
    </recommendedName>
</protein>
<organism evidence="5 6">
    <name type="scientific">Pseudonocardia asaccharolytica DSM 44247 = NBRC 16224</name>
    <dbReference type="NCBI Taxonomy" id="1123024"/>
    <lineage>
        <taxon>Bacteria</taxon>
        <taxon>Bacillati</taxon>
        <taxon>Actinomycetota</taxon>
        <taxon>Actinomycetes</taxon>
        <taxon>Pseudonocardiales</taxon>
        <taxon>Pseudonocardiaceae</taxon>
        <taxon>Pseudonocardia</taxon>
    </lineage>
</organism>
<feature type="compositionally biased region" description="Pro residues" evidence="2">
    <location>
        <begin position="140"/>
        <end position="151"/>
    </location>
</feature>
<dbReference type="Pfam" id="PF03816">
    <property type="entry name" value="LytR_cpsA_psr"/>
    <property type="match status" value="1"/>
</dbReference>
<keyword evidence="3" id="KW-1133">Transmembrane helix</keyword>
<keyword evidence="3" id="KW-0812">Transmembrane</keyword>
<comment type="caution">
    <text evidence="5">The sequence shown here is derived from an EMBL/GenBank/DDBJ whole genome shotgun (WGS) entry which is preliminary data.</text>
</comment>
<feature type="domain" description="Cell envelope-related transcriptional attenuator" evidence="4">
    <location>
        <begin position="401"/>
        <end position="586"/>
    </location>
</feature>
<comment type="similarity">
    <text evidence="1">Belongs to the LytR/CpsA/Psr (LCP) family.</text>
</comment>
<feature type="region of interest" description="Disordered" evidence="2">
    <location>
        <begin position="670"/>
        <end position="720"/>
    </location>
</feature>
<evidence type="ECO:0000313" key="5">
    <source>
        <dbReference type="EMBL" id="GEL20149.1"/>
    </source>
</evidence>
<dbReference type="Gene3D" id="3.40.630.190">
    <property type="entry name" value="LCP protein"/>
    <property type="match status" value="1"/>
</dbReference>
<feature type="transmembrane region" description="Helical" evidence="3">
    <location>
        <begin position="233"/>
        <end position="254"/>
    </location>
</feature>
<dbReference type="InterPro" id="IPR004474">
    <property type="entry name" value="LytR_CpsA_psr"/>
</dbReference>
<sequence>MTTVDVESPRNPDRRPRMFASPPPLPPRTTPPPWPRRAEREESRPVRPERALRPQREQPTGRGAGTRGLPPPAGRTTMPRSLADGDGPPRGPGPARRGARRGADPGAGRNPPPADRAAGRGDADPLAETVDLRALGRRPTAPPRAAPPPRGQRPDPARPGPGRRDDDAEPTQPVARERSKPHRPRDELAEQTAAAEPITSDPPADRPTHSVPPPPARRERPATGGRAPRRRGLGAALGMTAAATVAPGSGHLLLRRYRTGGLILGTFLLAIAALVVTGLTMGRARLLETVLSTKILATVVLVSLAVALAWIAVIIRTWLLARPARLTIGRKVLGTAVVALLCLIVAAPFAFAANVANSQRNLLNALFPGRGGTSAAEALNKPRLNILLLGSDAGPDRAGTRTDTMMVASIDTRTAKTILFSLPRNIQRAQFPPGSAMAEEFPRGFHDARAPLSGDYLLNAVYAYAHANPDVAPAVPTDDPGINLLSSTVSYMLGLPLDYYLEVDMAGFAAIIDAVGGVTINVGPTPLPIGGVLPDGRHVKPDGYIQPGVQELDGETALWFARSRRNSDDYDRMGRQRCLLQAVLDQKSPADLLTNFQDVAAAATRNIRTNIPQAVLPKLVSLAGDAQINLQSVAFDPSLSDPNEPDGRFDTARPDVEYMRAVVNAAIEGRPLATSAPTTSAKAGHTPGRSAPLAPQTSAPAQPSSAGPVPVADSCAPDTP</sequence>
<keyword evidence="3" id="KW-0472">Membrane</keyword>
<evidence type="ECO:0000256" key="3">
    <source>
        <dbReference type="SAM" id="Phobius"/>
    </source>
</evidence>
<feature type="transmembrane region" description="Helical" evidence="3">
    <location>
        <begin position="332"/>
        <end position="353"/>
    </location>
</feature>
<evidence type="ECO:0000313" key="6">
    <source>
        <dbReference type="Proteomes" id="UP000321328"/>
    </source>
</evidence>
<dbReference type="Proteomes" id="UP000321328">
    <property type="component" value="Unassembled WGS sequence"/>
</dbReference>
<feature type="compositionally biased region" description="Basic and acidic residues" evidence="2">
    <location>
        <begin position="152"/>
        <end position="166"/>
    </location>
</feature>
<feature type="compositionally biased region" description="Basic and acidic residues" evidence="2">
    <location>
        <begin position="36"/>
        <end position="56"/>
    </location>
</feature>
<reference evidence="5 6" key="1">
    <citation type="submission" date="2019-07" db="EMBL/GenBank/DDBJ databases">
        <title>Whole genome shotgun sequence of Pseudonocardia asaccharolytica NBRC 16224.</title>
        <authorList>
            <person name="Hosoyama A."/>
            <person name="Uohara A."/>
            <person name="Ohji S."/>
            <person name="Ichikawa N."/>
        </authorList>
    </citation>
    <scope>NUCLEOTIDE SEQUENCE [LARGE SCALE GENOMIC DNA]</scope>
    <source>
        <strain evidence="5 6">NBRC 16224</strain>
    </source>
</reference>
<gene>
    <name evidence="5" type="ORF">PA7_39860</name>
</gene>
<dbReference type="AlphaFoldDB" id="A0A511D5T2"/>
<dbReference type="STRING" id="1123024.GCA_000423625_04467"/>
<evidence type="ECO:0000256" key="2">
    <source>
        <dbReference type="SAM" id="MobiDB-lite"/>
    </source>
</evidence>
<feature type="compositionally biased region" description="Polar residues" evidence="2">
    <location>
        <begin position="695"/>
        <end position="705"/>
    </location>
</feature>
<evidence type="ECO:0000256" key="1">
    <source>
        <dbReference type="ARBA" id="ARBA00006068"/>
    </source>
</evidence>
<keyword evidence="6" id="KW-1185">Reference proteome</keyword>
<dbReference type="EMBL" id="BJVI01000059">
    <property type="protein sequence ID" value="GEL20149.1"/>
    <property type="molecule type" value="Genomic_DNA"/>
</dbReference>
<feature type="region of interest" description="Disordered" evidence="2">
    <location>
        <begin position="1"/>
        <end position="230"/>
    </location>
</feature>
<dbReference type="NCBIfam" id="TIGR00350">
    <property type="entry name" value="lytR_cpsA_psr"/>
    <property type="match status" value="1"/>
</dbReference>